<evidence type="ECO:0000313" key="1">
    <source>
        <dbReference type="EMBL" id="ASG63889.1"/>
    </source>
</evidence>
<dbReference type="Proteomes" id="UP000197098">
    <property type="component" value="Chromosome"/>
</dbReference>
<name>A0A248KK21_9ENTR</name>
<dbReference type="AlphaFoldDB" id="A0A248KK21"/>
<dbReference type="EMBL" id="CP022114">
    <property type="protein sequence ID" value="ASG63889.1"/>
    <property type="molecule type" value="Genomic_DNA"/>
</dbReference>
<evidence type="ECO:0000313" key="2">
    <source>
        <dbReference type="Proteomes" id="UP000197098"/>
    </source>
</evidence>
<proteinExistence type="predicted"/>
<organism evidence="1 2">
    <name type="scientific">Kluyvera genomosp. 3</name>
    <dbReference type="NCBI Taxonomy" id="2774055"/>
    <lineage>
        <taxon>Bacteria</taxon>
        <taxon>Pseudomonadati</taxon>
        <taxon>Pseudomonadota</taxon>
        <taxon>Gammaproteobacteria</taxon>
        <taxon>Enterobacterales</taxon>
        <taxon>Enterobacteriaceae</taxon>
        <taxon>Kluyvera</taxon>
    </lineage>
</organism>
<protein>
    <submittedName>
        <fullName evidence="1">Uncharacterized protein</fullName>
    </submittedName>
</protein>
<accession>A0A248KK21</accession>
<reference evidence="1 2" key="1">
    <citation type="submission" date="2017-06" db="EMBL/GenBank/DDBJ databases">
        <title>Origin of plasmid-mediated fosfomycin resistance gene fosA3.</title>
        <authorList>
            <person name="Ito R."/>
            <person name="Pacey M.P."/>
            <person name="Doi Y."/>
        </authorList>
    </citation>
    <scope>NUCLEOTIDE SEQUENCE [LARGE SCALE GENOMIC DNA]</scope>
    <source>
        <strain evidence="1 2">YDC799</strain>
    </source>
</reference>
<sequence>MSVKFHIITIGRQHKPDFFIAELMILLVADVNRAKNQDKMMMLHRKLKQMREQAIIEPKLVKLR</sequence>
<gene>
    <name evidence="1" type="ORF">CEW81_17890</name>
</gene>